<feature type="compositionally biased region" description="Basic and acidic residues" evidence="1">
    <location>
        <begin position="1"/>
        <end position="13"/>
    </location>
</feature>
<dbReference type="OrthoDB" id="6776014at2759"/>
<gene>
    <name evidence="4" type="primary">LOC115887568</name>
</gene>
<dbReference type="Pfam" id="PF14529">
    <property type="entry name" value="Exo_endo_phos_2"/>
    <property type="match status" value="1"/>
</dbReference>
<dbReference type="AlphaFoldDB" id="A0A6J2YFY4"/>
<dbReference type="PANTHER" id="PTHR23227">
    <property type="entry name" value="BUCENTAUR RELATED"/>
    <property type="match status" value="1"/>
</dbReference>
<dbReference type="InterPro" id="IPR005135">
    <property type="entry name" value="Endo/exonuclease/phosphatase"/>
</dbReference>
<dbReference type="SUPFAM" id="SSF56219">
    <property type="entry name" value="DNase I-like"/>
    <property type="match status" value="1"/>
</dbReference>
<feature type="compositionally biased region" description="Polar residues" evidence="1">
    <location>
        <begin position="237"/>
        <end position="250"/>
    </location>
</feature>
<feature type="region of interest" description="Disordered" evidence="1">
    <location>
        <begin position="1"/>
        <end position="24"/>
    </location>
</feature>
<proteinExistence type="predicted"/>
<feature type="domain" description="Endonuclease/exonuclease/phosphatase" evidence="2">
    <location>
        <begin position="90"/>
        <end position="213"/>
    </location>
</feature>
<dbReference type="PANTHER" id="PTHR23227:SF85">
    <property type="entry name" value="CRANIOFACIAL DEVELOPMENT PROTEIN 2"/>
    <property type="match status" value="1"/>
</dbReference>
<dbReference type="GeneID" id="115887568"/>
<name>A0A6J2YFY4_SITOR</name>
<dbReference type="Proteomes" id="UP000504635">
    <property type="component" value="Unplaced"/>
</dbReference>
<feature type="compositionally biased region" description="Polar residues" evidence="1">
    <location>
        <begin position="15"/>
        <end position="24"/>
    </location>
</feature>
<reference evidence="4" key="1">
    <citation type="submission" date="2025-08" db="UniProtKB">
        <authorList>
            <consortium name="RefSeq"/>
        </authorList>
    </citation>
    <scope>IDENTIFICATION</scope>
    <source>
        <tissue evidence="4">Gonads</tissue>
    </source>
</reference>
<sequence length="496" mass="57943">MLSRSPGDDRRFCDSGSQSEKSATGHTIVNDQAWCGKLATGHQKLQMRNTVNIGVAILISARIHKSVIEFRAVNDRIVLLRLDGKPHKFNIIQIYAPTATAEDNEIEEFYNKLELTIRNIPNKELTLICGDFNAKVGNNKMNDDLKNILGKYSLGERNERGDGLIEFAINNSYSIMNTKFKHHIRRVYTWRSPGDRTRNQIDYILTNPLEILHSNSTYTTRGNMWIRPSAPICQNKTQTQNTLQPHNTNKINKKKQRRNSPQNPGFPDYLNRKYNSPRYMGSFQKMHNNCNRIIEDRRLLHRKGIHTEEEKEELKYLNKAIKQGARRDKQQFYSDICKEIEGHSLNNQPRDLFKKIKYITRDFKARNWAIEDQNGTLRTKKEDIIEVWRSYCEDLYKDSEEYNYVDHHENLEKEPDILKSEVELAINKLKYHKAPDSDLMTAEIIKAVKEPGLEMLHLICNKIWHTGEWPDDWTHSTIVTLHKKGSIHKCSIVQFP</sequence>
<dbReference type="CDD" id="cd09076">
    <property type="entry name" value="L1-EN"/>
    <property type="match status" value="1"/>
</dbReference>
<evidence type="ECO:0000313" key="4">
    <source>
        <dbReference type="RefSeq" id="XP_030762888.1"/>
    </source>
</evidence>
<keyword evidence="3" id="KW-1185">Reference proteome</keyword>
<evidence type="ECO:0000259" key="2">
    <source>
        <dbReference type="Pfam" id="PF14529"/>
    </source>
</evidence>
<dbReference type="KEGG" id="soy:115887568"/>
<dbReference type="InterPro" id="IPR027124">
    <property type="entry name" value="Swc5/CFDP1/2"/>
</dbReference>
<dbReference type="RefSeq" id="XP_030762888.1">
    <property type="nucleotide sequence ID" value="XM_030907028.1"/>
</dbReference>
<dbReference type="Gene3D" id="3.60.10.10">
    <property type="entry name" value="Endonuclease/exonuclease/phosphatase"/>
    <property type="match status" value="1"/>
</dbReference>
<accession>A0A6J2YFY4</accession>
<dbReference type="InParanoid" id="A0A6J2YFY4"/>
<feature type="region of interest" description="Disordered" evidence="1">
    <location>
        <begin position="237"/>
        <end position="271"/>
    </location>
</feature>
<evidence type="ECO:0000313" key="3">
    <source>
        <dbReference type="Proteomes" id="UP000504635"/>
    </source>
</evidence>
<dbReference type="InterPro" id="IPR036691">
    <property type="entry name" value="Endo/exonu/phosph_ase_sf"/>
</dbReference>
<organism evidence="3 4">
    <name type="scientific">Sitophilus oryzae</name>
    <name type="common">Rice weevil</name>
    <name type="synonym">Curculio oryzae</name>
    <dbReference type="NCBI Taxonomy" id="7048"/>
    <lineage>
        <taxon>Eukaryota</taxon>
        <taxon>Metazoa</taxon>
        <taxon>Ecdysozoa</taxon>
        <taxon>Arthropoda</taxon>
        <taxon>Hexapoda</taxon>
        <taxon>Insecta</taxon>
        <taxon>Pterygota</taxon>
        <taxon>Neoptera</taxon>
        <taxon>Endopterygota</taxon>
        <taxon>Coleoptera</taxon>
        <taxon>Polyphaga</taxon>
        <taxon>Cucujiformia</taxon>
        <taxon>Curculionidae</taxon>
        <taxon>Dryophthorinae</taxon>
        <taxon>Sitophilus</taxon>
    </lineage>
</organism>
<protein>
    <submittedName>
        <fullName evidence="4">Uncharacterized protein LOC115887568</fullName>
    </submittedName>
</protein>
<evidence type="ECO:0000256" key="1">
    <source>
        <dbReference type="SAM" id="MobiDB-lite"/>
    </source>
</evidence>
<dbReference type="GO" id="GO:0003824">
    <property type="term" value="F:catalytic activity"/>
    <property type="evidence" value="ECO:0007669"/>
    <property type="project" value="InterPro"/>
</dbReference>